<evidence type="ECO:0000313" key="3">
    <source>
        <dbReference type="Proteomes" id="UP001153387"/>
    </source>
</evidence>
<name>A0A9X4QKV8_9BACL</name>
<keyword evidence="3" id="KW-1185">Reference proteome</keyword>
<dbReference type="InterPro" id="IPR013320">
    <property type="entry name" value="ConA-like_dom_sf"/>
</dbReference>
<dbReference type="AlphaFoldDB" id="A0A9X4QKV8"/>
<evidence type="ECO:0000313" key="2">
    <source>
        <dbReference type="EMBL" id="MDG0790068.1"/>
    </source>
</evidence>
<dbReference type="Gene3D" id="2.60.120.560">
    <property type="entry name" value="Exo-inulinase, domain 1"/>
    <property type="match status" value="2"/>
</dbReference>
<reference evidence="2 3" key="1">
    <citation type="submission" date="2022-10" db="EMBL/GenBank/DDBJ databases">
        <title>Comparative genomic analysis of Cohnella hashimotonis sp. nov., isolated from the International Space Station.</title>
        <authorList>
            <person name="Simpson A."/>
            <person name="Venkateswaran K."/>
        </authorList>
    </citation>
    <scope>NUCLEOTIDE SEQUENCE [LARGE SCALE GENOMIC DNA]</scope>
    <source>
        <strain evidence="2 3">DSM 18997</strain>
    </source>
</reference>
<gene>
    <name evidence="2" type="ORF">OMP38_03775</name>
</gene>
<dbReference type="SUPFAM" id="SSF49899">
    <property type="entry name" value="Concanavalin A-like lectins/glucanases"/>
    <property type="match status" value="2"/>
</dbReference>
<feature type="signal peptide" evidence="1">
    <location>
        <begin position="1"/>
        <end position="32"/>
    </location>
</feature>
<organism evidence="2 3">
    <name type="scientific">Cohnella ginsengisoli</name>
    <dbReference type="NCBI Taxonomy" id="425004"/>
    <lineage>
        <taxon>Bacteria</taxon>
        <taxon>Bacillati</taxon>
        <taxon>Bacillota</taxon>
        <taxon>Bacilli</taxon>
        <taxon>Bacillales</taxon>
        <taxon>Paenibacillaceae</taxon>
        <taxon>Cohnella</taxon>
    </lineage>
</organism>
<dbReference type="EMBL" id="JAPDHZ010000002">
    <property type="protein sequence ID" value="MDG0790068.1"/>
    <property type="molecule type" value="Genomic_DNA"/>
</dbReference>
<dbReference type="RefSeq" id="WP_277563943.1">
    <property type="nucleotide sequence ID" value="NZ_JAPDHZ010000002.1"/>
</dbReference>
<keyword evidence="1" id="KW-0732">Signal</keyword>
<protein>
    <submittedName>
        <fullName evidence="2">DUF1080 domain-containing protein</fullName>
    </submittedName>
</protein>
<comment type="caution">
    <text evidence="2">The sequence shown here is derived from an EMBL/GenBank/DDBJ whole genome shotgun (WGS) entry which is preliminary data.</text>
</comment>
<feature type="chain" id="PRO_5040839355" evidence="1">
    <location>
        <begin position="33"/>
        <end position="424"/>
    </location>
</feature>
<dbReference type="Proteomes" id="UP001153387">
    <property type="component" value="Unassembled WGS sequence"/>
</dbReference>
<evidence type="ECO:0000256" key="1">
    <source>
        <dbReference type="SAM" id="SignalP"/>
    </source>
</evidence>
<proteinExistence type="predicted"/>
<accession>A0A9X4QKV8</accession>
<sequence>MNRLFHKRFSLFIVQFLVMALFIGAAAPPASAQSYSPVLVDNDMGGWINGSNSGTVTVSGGNLNVTAANQDLHVYDNNSLNLADGIFSFRMKPGEGRAGAMFRYTSENNFIWVGYEYSLAGVGHWRIREASYTQPDVFFTTSALDANTTYQVKVQYIGKELTVWLDGKEVYSDTLQGLTTLGAGKIGFVVWGSGSAAFSQMVQEDIPPPADRWVSASGTGTLTEKNGRLNVKANDQEVHVTDNQLPSGKDGVYSFRMQPGTGTAGGLIRYTSESSYIWIGYEYSLNGIGHWRIREAAYAQPDVFFTTLALDPDTWYNVKIRYTGNRITVWINDSQVYSGTLESLITTGPGKEGVVVWSDGNANFEQATFEEILGSDPSSSYEISNGSLSVLLDKKVSATAAVQAERIRRRSVWCGYGRQSCHQH</sequence>